<keyword evidence="2" id="KW-0813">Transport</keyword>
<dbReference type="PANTHER" id="PTHR43791:SF104">
    <property type="entry name" value="MAJOR FACILITATOR SUPERFAMILY (MFS) PROFILE DOMAIN-CONTAINING PROTEIN-RELATED"/>
    <property type="match status" value="1"/>
</dbReference>
<evidence type="ECO:0000256" key="1">
    <source>
        <dbReference type="ARBA" id="ARBA00004141"/>
    </source>
</evidence>
<dbReference type="Gene3D" id="1.20.1250.20">
    <property type="entry name" value="MFS general substrate transporter like domains"/>
    <property type="match status" value="1"/>
</dbReference>
<evidence type="ECO:0000256" key="5">
    <source>
        <dbReference type="ARBA" id="ARBA00023136"/>
    </source>
</evidence>
<gene>
    <name evidence="7" type="ORF">ASPCAL13477</name>
</gene>
<keyword evidence="4" id="KW-1133">Transmembrane helix</keyword>
<accession>A0A0U5H8B0</accession>
<dbReference type="OrthoDB" id="1935484at2759"/>
<evidence type="ECO:0000256" key="3">
    <source>
        <dbReference type="ARBA" id="ARBA00022692"/>
    </source>
</evidence>
<dbReference type="AlphaFoldDB" id="A0A0U5H8B0"/>
<dbReference type="GO" id="GO:0016020">
    <property type="term" value="C:membrane"/>
    <property type="evidence" value="ECO:0007669"/>
    <property type="project" value="UniProtKB-SubCell"/>
</dbReference>
<dbReference type="Proteomes" id="UP000054771">
    <property type="component" value="Unassembled WGS sequence"/>
</dbReference>
<feature type="compositionally biased region" description="Polar residues" evidence="6">
    <location>
        <begin position="7"/>
        <end position="20"/>
    </location>
</feature>
<proteinExistence type="predicted"/>
<reference evidence="8" key="1">
    <citation type="journal article" date="2016" name="Genome Announc.">
        <title>Draft genome sequences of fungus Aspergillus calidoustus.</title>
        <authorList>
            <person name="Horn F."/>
            <person name="Linde J."/>
            <person name="Mattern D.J."/>
            <person name="Walther G."/>
            <person name="Guthke R."/>
            <person name="Scherlach K."/>
            <person name="Martin K."/>
            <person name="Brakhage A.A."/>
            <person name="Petzke L."/>
            <person name="Valiante V."/>
        </authorList>
    </citation>
    <scope>NUCLEOTIDE SEQUENCE [LARGE SCALE GENOMIC DNA]</scope>
    <source>
        <strain evidence="8">SF006504</strain>
    </source>
</reference>
<dbReference type="STRING" id="454130.A0A0U5H8B0"/>
<dbReference type="EMBL" id="CDMC01000018">
    <property type="protein sequence ID" value="CEL10356.1"/>
    <property type="molecule type" value="Genomic_DNA"/>
</dbReference>
<evidence type="ECO:0000313" key="7">
    <source>
        <dbReference type="EMBL" id="CEL10356.1"/>
    </source>
</evidence>
<feature type="region of interest" description="Disordered" evidence="6">
    <location>
        <begin position="1"/>
        <end position="20"/>
    </location>
</feature>
<evidence type="ECO:0000256" key="2">
    <source>
        <dbReference type="ARBA" id="ARBA00022448"/>
    </source>
</evidence>
<keyword evidence="3" id="KW-0812">Transmembrane</keyword>
<dbReference type="GO" id="GO:0022857">
    <property type="term" value="F:transmembrane transporter activity"/>
    <property type="evidence" value="ECO:0007669"/>
    <property type="project" value="TreeGrafter"/>
</dbReference>
<keyword evidence="8" id="KW-1185">Reference proteome</keyword>
<evidence type="ECO:0000256" key="6">
    <source>
        <dbReference type="SAM" id="MobiDB-lite"/>
    </source>
</evidence>
<dbReference type="PANTHER" id="PTHR43791">
    <property type="entry name" value="PERMEASE-RELATED"/>
    <property type="match status" value="1"/>
</dbReference>
<keyword evidence="5" id="KW-0472">Membrane</keyword>
<comment type="subcellular location">
    <subcellularLocation>
        <location evidence="1">Membrane</location>
        <topology evidence="1">Multi-pass membrane protein</topology>
    </subcellularLocation>
</comment>
<dbReference type="SUPFAM" id="SSF103473">
    <property type="entry name" value="MFS general substrate transporter"/>
    <property type="match status" value="1"/>
</dbReference>
<organism evidence="7 8">
    <name type="scientific">Aspergillus calidoustus</name>
    <dbReference type="NCBI Taxonomy" id="454130"/>
    <lineage>
        <taxon>Eukaryota</taxon>
        <taxon>Fungi</taxon>
        <taxon>Dikarya</taxon>
        <taxon>Ascomycota</taxon>
        <taxon>Pezizomycotina</taxon>
        <taxon>Eurotiomycetes</taxon>
        <taxon>Eurotiomycetidae</taxon>
        <taxon>Eurotiales</taxon>
        <taxon>Aspergillaceae</taxon>
        <taxon>Aspergillus</taxon>
        <taxon>Aspergillus subgen. Nidulantes</taxon>
    </lineage>
</organism>
<evidence type="ECO:0000256" key="4">
    <source>
        <dbReference type="ARBA" id="ARBA00022989"/>
    </source>
</evidence>
<protein>
    <submittedName>
        <fullName evidence="7">Putative Permease of the major facilitator superfamily</fullName>
    </submittedName>
</protein>
<name>A0A0U5H8B0_ASPCI</name>
<dbReference type="InterPro" id="IPR036259">
    <property type="entry name" value="MFS_trans_sf"/>
</dbReference>
<evidence type="ECO:0000313" key="8">
    <source>
        <dbReference type="Proteomes" id="UP000054771"/>
    </source>
</evidence>
<sequence length="168" mass="19258">MAVEASKSVQVSASETGNSPRQYPRFCTFEATEDYRFYRPVDSYEGIHRWDPEFEWTEKEEQKIVRKIDSRVCTFACVTFFALQLDRANMSQALASTLLQDLKMTSNDYNLGQTIFLVCFLLAELLARARSLDPILDGPINCSTIAAHRWNSEHEDAAFILDTYHGQN</sequence>